<dbReference type="OrthoDB" id="4159509at2759"/>
<gene>
    <name evidence="2" type="ORF">B0A52_09391</name>
</gene>
<feature type="compositionally biased region" description="Low complexity" evidence="1">
    <location>
        <begin position="31"/>
        <end position="67"/>
    </location>
</feature>
<dbReference type="EMBL" id="NAJM01000058">
    <property type="protein sequence ID" value="RVX66640.1"/>
    <property type="molecule type" value="Genomic_DNA"/>
</dbReference>
<dbReference type="Proteomes" id="UP000288859">
    <property type="component" value="Unassembled WGS sequence"/>
</dbReference>
<comment type="caution">
    <text evidence="2">The sequence shown here is derived from an EMBL/GenBank/DDBJ whole genome shotgun (WGS) entry which is preliminary data.</text>
</comment>
<sequence length="187" mass="19981">MAPDRPKHIPIVVEILATDRPKHIPIVVDIPISRSPSPTSSCSSESSSSTYRSCYSSPPSSPNSISSAEGAFKSSSTSQLVGHPRRSTPPQPALLGAIDENSGAVLPDTPLSPDNKNNPVAKLHVYSAALASKKRHQQTLVTPSLPPPTFYETLTGPNGEKFTDVRLNRKIVDAKKGSLRRLMCFGG</sequence>
<organism evidence="2 3">
    <name type="scientific">Exophiala mesophila</name>
    <name type="common">Black yeast-like fungus</name>
    <dbReference type="NCBI Taxonomy" id="212818"/>
    <lineage>
        <taxon>Eukaryota</taxon>
        <taxon>Fungi</taxon>
        <taxon>Dikarya</taxon>
        <taxon>Ascomycota</taxon>
        <taxon>Pezizomycotina</taxon>
        <taxon>Eurotiomycetes</taxon>
        <taxon>Chaetothyriomycetidae</taxon>
        <taxon>Chaetothyriales</taxon>
        <taxon>Herpotrichiellaceae</taxon>
        <taxon>Exophiala</taxon>
    </lineage>
</organism>
<evidence type="ECO:0000313" key="3">
    <source>
        <dbReference type="Proteomes" id="UP000288859"/>
    </source>
</evidence>
<name>A0A438MUX8_EXOME</name>
<reference evidence="2 3" key="1">
    <citation type="submission" date="2017-03" db="EMBL/GenBank/DDBJ databases">
        <title>Genomes of endolithic fungi from Antarctica.</title>
        <authorList>
            <person name="Coleine C."/>
            <person name="Masonjones S."/>
            <person name="Stajich J.E."/>
        </authorList>
    </citation>
    <scope>NUCLEOTIDE SEQUENCE [LARGE SCALE GENOMIC DNA]</scope>
    <source>
        <strain evidence="2 3">CCFEE 6314</strain>
    </source>
</reference>
<proteinExistence type="predicted"/>
<evidence type="ECO:0000256" key="1">
    <source>
        <dbReference type="SAM" id="MobiDB-lite"/>
    </source>
</evidence>
<dbReference type="AlphaFoldDB" id="A0A438MUX8"/>
<evidence type="ECO:0000313" key="2">
    <source>
        <dbReference type="EMBL" id="RVX66640.1"/>
    </source>
</evidence>
<feature type="region of interest" description="Disordered" evidence="1">
    <location>
        <begin position="30"/>
        <end position="118"/>
    </location>
</feature>
<protein>
    <submittedName>
        <fullName evidence="2">Uncharacterized protein</fullName>
    </submittedName>
</protein>
<accession>A0A438MUX8</accession>